<dbReference type="OrthoDB" id="9804874at2"/>
<evidence type="ECO:0000256" key="7">
    <source>
        <dbReference type="ARBA" id="ARBA00023136"/>
    </source>
</evidence>
<feature type="transmembrane region" description="Helical" evidence="8">
    <location>
        <begin position="478"/>
        <end position="500"/>
    </location>
</feature>
<keyword evidence="10" id="KW-1185">Reference proteome</keyword>
<feature type="transmembrane region" description="Helical" evidence="8">
    <location>
        <begin position="204"/>
        <end position="223"/>
    </location>
</feature>
<comment type="similarity">
    <text evidence="2 8">Belongs to the alanine or glycine:cation symporter (AGCS) (TC 2.A.25) family.</text>
</comment>
<keyword evidence="6 8" id="KW-1133">Transmembrane helix</keyword>
<organism evidence="9 10">
    <name type="scientific">Longibacter salinarum</name>
    <dbReference type="NCBI Taxonomy" id="1850348"/>
    <lineage>
        <taxon>Bacteria</taxon>
        <taxon>Pseudomonadati</taxon>
        <taxon>Rhodothermota</taxon>
        <taxon>Rhodothermia</taxon>
        <taxon>Rhodothermales</taxon>
        <taxon>Salisaetaceae</taxon>
        <taxon>Longibacter</taxon>
    </lineage>
</organism>
<dbReference type="Pfam" id="PF01235">
    <property type="entry name" value="Na_Ala_symp"/>
    <property type="match status" value="1"/>
</dbReference>
<dbReference type="NCBIfam" id="TIGR00835">
    <property type="entry name" value="agcS"/>
    <property type="match status" value="1"/>
</dbReference>
<comment type="subcellular location">
    <subcellularLocation>
        <location evidence="1 8">Cell membrane</location>
        <topology evidence="1 8">Multi-pass membrane protein</topology>
    </subcellularLocation>
</comment>
<feature type="transmembrane region" description="Helical" evidence="8">
    <location>
        <begin position="544"/>
        <end position="563"/>
    </location>
</feature>
<accession>A0A2A8D165</accession>
<gene>
    <name evidence="9" type="ORF">CRI94_05210</name>
</gene>
<keyword evidence="4 8" id="KW-1003">Cell membrane</keyword>
<evidence type="ECO:0000256" key="6">
    <source>
        <dbReference type="ARBA" id="ARBA00022989"/>
    </source>
</evidence>
<evidence type="ECO:0000256" key="1">
    <source>
        <dbReference type="ARBA" id="ARBA00004651"/>
    </source>
</evidence>
<comment type="caution">
    <text evidence="9">The sequence shown here is derived from an EMBL/GenBank/DDBJ whole genome shotgun (WGS) entry which is preliminary data.</text>
</comment>
<dbReference type="InterPro" id="IPR001463">
    <property type="entry name" value="Na/Ala_symport"/>
</dbReference>
<feature type="transmembrane region" description="Helical" evidence="8">
    <location>
        <begin position="235"/>
        <end position="254"/>
    </location>
</feature>
<keyword evidence="7 8" id="KW-0472">Membrane</keyword>
<keyword evidence="8" id="KW-0769">Symport</keyword>
<name>A0A2A8D165_9BACT</name>
<proteinExistence type="inferred from homology"/>
<evidence type="ECO:0000256" key="5">
    <source>
        <dbReference type="ARBA" id="ARBA00022692"/>
    </source>
</evidence>
<dbReference type="PANTHER" id="PTHR30330">
    <property type="entry name" value="AGSS FAMILY TRANSPORTER, SODIUM-ALANINE"/>
    <property type="match status" value="1"/>
</dbReference>
<evidence type="ECO:0000256" key="2">
    <source>
        <dbReference type="ARBA" id="ARBA00009261"/>
    </source>
</evidence>
<evidence type="ECO:0000313" key="9">
    <source>
        <dbReference type="EMBL" id="PEN14675.1"/>
    </source>
</evidence>
<dbReference type="Proteomes" id="UP000220102">
    <property type="component" value="Unassembled WGS sequence"/>
</dbReference>
<feature type="transmembrane region" description="Helical" evidence="8">
    <location>
        <begin position="23"/>
        <end position="43"/>
    </location>
</feature>
<dbReference type="AlphaFoldDB" id="A0A2A8D165"/>
<feature type="transmembrane region" description="Helical" evidence="8">
    <location>
        <begin position="520"/>
        <end position="538"/>
    </location>
</feature>
<dbReference type="PANTHER" id="PTHR30330:SF3">
    <property type="entry name" value="TRANSCRIPTIONAL REGULATOR, LRP FAMILY"/>
    <property type="match status" value="1"/>
</dbReference>
<reference evidence="9 10" key="1">
    <citation type="submission" date="2017-10" db="EMBL/GenBank/DDBJ databases">
        <title>Draft genome of Longibacter Salinarum.</title>
        <authorList>
            <person name="Goh K.M."/>
            <person name="Shamsir M.S."/>
            <person name="Lim S.W."/>
        </authorList>
    </citation>
    <scope>NUCLEOTIDE SEQUENCE [LARGE SCALE GENOMIC DNA]</scope>
    <source>
        <strain evidence="9 10">KCTC 52045</strain>
    </source>
</reference>
<keyword evidence="5 8" id="KW-0812">Transmembrane</keyword>
<dbReference type="PRINTS" id="PR00175">
    <property type="entry name" value="NAALASMPORT"/>
</dbReference>
<feature type="transmembrane region" description="Helical" evidence="8">
    <location>
        <begin position="161"/>
        <end position="184"/>
    </location>
</feature>
<keyword evidence="3 8" id="KW-0813">Transport</keyword>
<dbReference type="GO" id="GO:0005886">
    <property type="term" value="C:plasma membrane"/>
    <property type="evidence" value="ECO:0007669"/>
    <property type="project" value="UniProtKB-SubCell"/>
</dbReference>
<evidence type="ECO:0000256" key="3">
    <source>
        <dbReference type="ARBA" id="ARBA00022448"/>
    </source>
</evidence>
<dbReference type="PROSITE" id="PS00873">
    <property type="entry name" value="NA_ALANINE_SYMP"/>
    <property type="match status" value="1"/>
</dbReference>
<feature type="transmembrane region" description="Helical" evidence="8">
    <location>
        <begin position="274"/>
        <end position="293"/>
    </location>
</feature>
<evidence type="ECO:0000313" key="10">
    <source>
        <dbReference type="Proteomes" id="UP000220102"/>
    </source>
</evidence>
<dbReference type="EMBL" id="PDEQ01000002">
    <property type="protein sequence ID" value="PEN14675.1"/>
    <property type="molecule type" value="Genomic_DNA"/>
</dbReference>
<sequence>MVIGVLEQYVWNEGIPTGTGNDIPWVVILLLGAGLYLTFRLGFIQFRRLWHGFAVTSGKYDDPDEPGDVPHFQALTTALSATVGIGNIAGVALAIHWGGPGALFWMWITALLGMATKYSEVTLAQYFRDVNIGGEGETKSWLGTVSGGPMYYIEKGLGSNWTWMAIFFAVMLMITSFLTGNAAQANTVTDTMMEYSDWFAMDPVSFKYVVGAIVAAIVAVVIIGGVTRIGRVTSIVAPVMAGIYVLGGLVILALNASDVPAAFGAIFTEAFNPSSGVAGTGAGVFLLTMMYGVRRGLFSNEAGQGSAPIAHSAAKTDEPVSEGVVALLEPFIDTIIVCSITGLVIIVTGVWDDAVPTRMDLNAGAISYRVQGESGVMAGGEPPAEVPVVNGTPQVPMGTSQLAWNEAIVARFYVSCANDCETTDDFGEAFDGTIYPEREVAVSRDGTEYTALYGPGVETGAPLTQLAFQRGLSPLGDWGGGIVVLSVLLFAISTSISWSYYGDRCANYLFGPKAIIPYKVVFVGMNFVGAIAPLATVWTIGDIALGLVVVPNLIALVVLSGKLKNITDSYFDREAWLSNVEPARRAKEARKAAKQGKSDQ</sequence>
<evidence type="ECO:0000256" key="4">
    <source>
        <dbReference type="ARBA" id="ARBA00022475"/>
    </source>
</evidence>
<evidence type="ECO:0000256" key="8">
    <source>
        <dbReference type="RuleBase" id="RU363064"/>
    </source>
</evidence>
<dbReference type="GO" id="GO:0005283">
    <property type="term" value="F:amino acid:sodium symporter activity"/>
    <property type="evidence" value="ECO:0007669"/>
    <property type="project" value="InterPro"/>
</dbReference>
<protein>
    <submittedName>
        <fullName evidence="9">Sodium:alanine symporter family protein</fullName>
    </submittedName>
</protein>